<gene>
    <name evidence="2" type="ORF">AFUS01_LOCUS10867</name>
</gene>
<evidence type="ECO:0000256" key="1">
    <source>
        <dbReference type="SAM" id="MobiDB-lite"/>
    </source>
</evidence>
<organism evidence="2 3">
    <name type="scientific">Allacma fusca</name>
    <dbReference type="NCBI Taxonomy" id="39272"/>
    <lineage>
        <taxon>Eukaryota</taxon>
        <taxon>Metazoa</taxon>
        <taxon>Ecdysozoa</taxon>
        <taxon>Arthropoda</taxon>
        <taxon>Hexapoda</taxon>
        <taxon>Collembola</taxon>
        <taxon>Symphypleona</taxon>
        <taxon>Sminthuridae</taxon>
        <taxon>Allacma</taxon>
    </lineage>
</organism>
<dbReference type="EMBL" id="CAJVCH010081511">
    <property type="protein sequence ID" value="CAG7721670.1"/>
    <property type="molecule type" value="Genomic_DNA"/>
</dbReference>
<feature type="region of interest" description="Disordered" evidence="1">
    <location>
        <begin position="82"/>
        <end position="177"/>
    </location>
</feature>
<dbReference type="AlphaFoldDB" id="A0A8J2JPS7"/>
<evidence type="ECO:0000313" key="3">
    <source>
        <dbReference type="Proteomes" id="UP000708208"/>
    </source>
</evidence>
<feature type="compositionally biased region" description="Polar residues" evidence="1">
    <location>
        <begin position="90"/>
        <end position="101"/>
    </location>
</feature>
<evidence type="ECO:0000313" key="2">
    <source>
        <dbReference type="EMBL" id="CAG7721670.1"/>
    </source>
</evidence>
<keyword evidence="3" id="KW-1185">Reference proteome</keyword>
<feature type="compositionally biased region" description="Basic and acidic residues" evidence="1">
    <location>
        <begin position="60"/>
        <end position="69"/>
    </location>
</feature>
<dbReference type="Proteomes" id="UP000708208">
    <property type="component" value="Unassembled WGS sequence"/>
</dbReference>
<accession>A0A8J2JPS7</accession>
<comment type="caution">
    <text evidence="2">The sequence shown here is derived from an EMBL/GenBank/DDBJ whole genome shotgun (WGS) entry which is preliminary data.</text>
</comment>
<sequence length="188" mass="20411">MLGIDRKMKLCKFWERNYFKKHKQYLLNEKADDDAMKSITGRSSHPKLDPDSSSLGPIDSAKEAKEKNRSWVKTIGIRTLRLRKEHKNKSSAQGIFSSSTGVGVAGQSTEESVIESVVEPRGGDNTGSDQQKHVKKSSSGASKTSNGTALREIPSSSSTTTIPGADSLNKADETSSPGFYLSSVLFVV</sequence>
<feature type="region of interest" description="Disordered" evidence="1">
    <location>
        <begin position="37"/>
        <end position="70"/>
    </location>
</feature>
<name>A0A8J2JPS7_9HEXA</name>
<feature type="compositionally biased region" description="Polar residues" evidence="1">
    <location>
        <begin position="137"/>
        <end position="148"/>
    </location>
</feature>
<reference evidence="2" key="1">
    <citation type="submission" date="2021-06" db="EMBL/GenBank/DDBJ databases">
        <authorList>
            <person name="Hodson N. C."/>
            <person name="Mongue J. A."/>
            <person name="Jaron S. K."/>
        </authorList>
    </citation>
    <scope>NUCLEOTIDE SEQUENCE</scope>
</reference>
<feature type="compositionally biased region" description="Low complexity" evidence="1">
    <location>
        <begin position="108"/>
        <end position="119"/>
    </location>
</feature>
<proteinExistence type="predicted"/>
<protein>
    <submittedName>
        <fullName evidence="2">Uncharacterized protein</fullName>
    </submittedName>
</protein>